<evidence type="ECO:0000313" key="3">
    <source>
        <dbReference type="Proteomes" id="UP000662986"/>
    </source>
</evidence>
<dbReference type="EMBL" id="CP070615">
    <property type="protein sequence ID" value="QSE87729.1"/>
    <property type="molecule type" value="Genomic_DNA"/>
</dbReference>
<proteinExistence type="predicted"/>
<sequence length="92" mass="9647">MIVRILGEGQLDVAEDHLAELNELDAGLSEAVTAGDEQRFQHALSTLLDRVRAAGTPVADDSLSVSDVILPAQESSLAEVRALLGEEGLIPG</sequence>
<gene>
    <name evidence="2" type="ORF">JWS13_03560</name>
</gene>
<reference evidence="2 3" key="1">
    <citation type="journal article" date="2021" name="Microbiol. Resour. Announc.">
        <title>Complete Genome Sequences of Two Rhodococcus sp. Strains with Large and Linear Chromosomes, Isolated from Apple Rhizosphere.</title>
        <authorList>
            <person name="Benning S."/>
            <person name="Brugnone N."/>
            <person name="Siani R."/>
            <person name="Kublik S."/>
            <person name="Schloter M."/>
            <person name="Rad V."/>
        </authorList>
    </citation>
    <scope>NUCLEOTIDE SEQUENCE [LARGE SCALE GENOMIC DNA]</scope>
    <source>
        <strain evidence="2 3">R79</strain>
    </source>
</reference>
<evidence type="ECO:0000313" key="2">
    <source>
        <dbReference type="EMBL" id="QSE87729.1"/>
    </source>
</evidence>
<accession>A0A974ZRP2</accession>
<dbReference type="Pfam" id="PF22743">
    <property type="entry name" value="PspAA"/>
    <property type="match status" value="1"/>
</dbReference>
<protein>
    <recommendedName>
        <fullName evidence="1">PspA-associated domain-containing protein</fullName>
    </recommendedName>
</protein>
<evidence type="ECO:0000259" key="1">
    <source>
        <dbReference type="Pfam" id="PF22743"/>
    </source>
</evidence>
<reference evidence="2 3" key="2">
    <citation type="journal article" date="2022" name="Arch. Microbiol.">
        <title>Rhodococcus pseudokoreensis sp. nov. isolated from the rhizosphere of young M26 apple rootstocks.</title>
        <authorList>
            <person name="Kampfer P."/>
            <person name="Glaeser S.P."/>
            <person name="Blom J."/>
            <person name="Wolf J."/>
            <person name="Benning S."/>
            <person name="Schloter M."/>
            <person name="Neumann-Schaal M."/>
        </authorList>
    </citation>
    <scope>NUCLEOTIDE SEQUENCE [LARGE SCALE GENOMIC DNA]</scope>
    <source>
        <strain evidence="2 3">R79</strain>
    </source>
</reference>
<name>A0A974ZRP2_9NOCA</name>
<dbReference type="RefSeq" id="WP_054246289.1">
    <property type="nucleotide sequence ID" value="NZ_CP070615.1"/>
</dbReference>
<keyword evidence="2" id="KW-0614">Plasmid</keyword>
<feature type="domain" description="PspA-associated" evidence="1">
    <location>
        <begin position="1"/>
        <end position="92"/>
    </location>
</feature>
<organism evidence="2 3">
    <name type="scientific">Rhodococcus pseudokoreensis</name>
    <dbReference type="NCBI Taxonomy" id="2811421"/>
    <lineage>
        <taxon>Bacteria</taxon>
        <taxon>Bacillati</taxon>
        <taxon>Actinomycetota</taxon>
        <taxon>Actinomycetes</taxon>
        <taxon>Mycobacteriales</taxon>
        <taxon>Nocardiaceae</taxon>
        <taxon>Rhodococcus</taxon>
    </lineage>
</organism>
<keyword evidence="3" id="KW-1185">Reference proteome</keyword>
<dbReference type="InterPro" id="IPR054437">
    <property type="entry name" value="PspA-assoc_dom"/>
</dbReference>
<geneLocation type="plasmid" evidence="2 3">
    <name>unnamed4</name>
</geneLocation>
<dbReference type="Proteomes" id="UP000662986">
    <property type="component" value="Plasmid unnamed4"/>
</dbReference>